<feature type="binding site" evidence="11">
    <location>
        <position position="419"/>
    </location>
    <ligand>
        <name>substrate</name>
    </ligand>
</feature>
<dbReference type="SUPFAM" id="SSF54826">
    <property type="entry name" value="Enolase N-terminal domain-like"/>
    <property type="match status" value="1"/>
</dbReference>
<dbReference type="UniPathway" id="UPA00564">
    <property type="reaction ID" value="UER00627"/>
</dbReference>
<protein>
    <recommendedName>
        <fullName evidence="5 9">Glucarate dehydratase</fullName>
        <ecNumber evidence="5 9">4.2.1.40</ecNumber>
    </recommendedName>
</protein>
<organism evidence="14 15">
    <name type="scientific">Duganella flavida</name>
    <dbReference type="NCBI Taxonomy" id="2692175"/>
    <lineage>
        <taxon>Bacteria</taxon>
        <taxon>Pseudomonadati</taxon>
        <taxon>Pseudomonadota</taxon>
        <taxon>Betaproteobacteria</taxon>
        <taxon>Burkholderiales</taxon>
        <taxon>Oxalobacteraceae</taxon>
        <taxon>Telluria group</taxon>
        <taxon>Duganella</taxon>
    </lineage>
</organism>
<evidence type="ECO:0000259" key="13">
    <source>
        <dbReference type="SMART" id="SM00922"/>
    </source>
</evidence>
<dbReference type="EC" id="4.2.1.40" evidence="5 9"/>
<comment type="cofactor">
    <cofactor evidence="2 12">
        <name>Mg(2+)</name>
        <dbReference type="ChEBI" id="CHEBI:18420"/>
    </cofactor>
</comment>
<feature type="binding site" evidence="11">
    <location>
        <position position="100"/>
    </location>
    <ligand>
        <name>substrate</name>
    </ligand>
</feature>
<dbReference type="InterPro" id="IPR034598">
    <property type="entry name" value="GlucD-like"/>
</dbReference>
<evidence type="ECO:0000256" key="10">
    <source>
        <dbReference type="PIRSR" id="PIRSR617653-1"/>
    </source>
</evidence>
<proteinExistence type="inferred from homology"/>
<dbReference type="InterPro" id="IPR036849">
    <property type="entry name" value="Enolase-like_C_sf"/>
</dbReference>
<dbReference type="PANTHER" id="PTHR48080:SF4">
    <property type="entry name" value="GLUCARATE DEHYDRATASE"/>
    <property type="match status" value="1"/>
</dbReference>
<comment type="similarity">
    <text evidence="4">Belongs to the mandelate racemase/muconate lactonizing enzyme family. GlucD subfamily.</text>
</comment>
<evidence type="ECO:0000256" key="2">
    <source>
        <dbReference type="ARBA" id="ARBA00001946"/>
    </source>
</evidence>
<feature type="binding site" evidence="11">
    <location>
        <position position="287"/>
    </location>
    <ligand>
        <name>substrate</name>
    </ligand>
</feature>
<dbReference type="InterPro" id="IPR013341">
    <property type="entry name" value="Mandelate_racemase_N_dom"/>
</dbReference>
<dbReference type="NCBIfam" id="TIGR03247">
    <property type="entry name" value="glucar-dehydr"/>
    <property type="match status" value="1"/>
</dbReference>
<dbReference type="EMBL" id="WWCN01000008">
    <property type="protein sequence ID" value="MYM23880.1"/>
    <property type="molecule type" value="Genomic_DNA"/>
</dbReference>
<evidence type="ECO:0000256" key="1">
    <source>
        <dbReference type="ARBA" id="ARBA00001426"/>
    </source>
</evidence>
<evidence type="ECO:0000256" key="5">
    <source>
        <dbReference type="ARBA" id="ARBA00011973"/>
    </source>
</evidence>
<feature type="binding site" evidence="12">
    <location>
        <position position="264"/>
    </location>
    <ligand>
        <name>Mg(2+)</name>
        <dbReference type="ChEBI" id="CHEBI:18420"/>
    </ligand>
</feature>
<dbReference type="SUPFAM" id="SSF51604">
    <property type="entry name" value="Enolase C-terminal domain-like"/>
    <property type="match status" value="1"/>
</dbReference>
<dbReference type="InterPro" id="IPR017653">
    <property type="entry name" value="Glucarate_dehydratase"/>
</dbReference>
<dbReference type="CDD" id="cd03323">
    <property type="entry name" value="D-glucarate_dehydratase"/>
    <property type="match status" value="1"/>
</dbReference>
<dbReference type="Pfam" id="PF13378">
    <property type="entry name" value="MR_MLE_C"/>
    <property type="match status" value="1"/>
</dbReference>
<keyword evidence="15" id="KW-1185">Reference proteome</keyword>
<dbReference type="Gene3D" id="3.20.20.120">
    <property type="entry name" value="Enolase-like C-terminal domain"/>
    <property type="match status" value="1"/>
</dbReference>
<dbReference type="SMART" id="SM00922">
    <property type="entry name" value="MR_MLE"/>
    <property type="match status" value="1"/>
</dbReference>
<evidence type="ECO:0000256" key="6">
    <source>
        <dbReference type="ARBA" id="ARBA00022723"/>
    </source>
</evidence>
<dbReference type="Gene3D" id="3.30.390.10">
    <property type="entry name" value="Enolase-like, N-terminal domain"/>
    <property type="match status" value="1"/>
</dbReference>
<comment type="caution">
    <text evidence="14">The sequence shown here is derived from an EMBL/GenBank/DDBJ whole genome shotgun (WGS) entry which is preliminary data.</text>
</comment>
<feature type="binding site" evidence="12">
    <location>
        <position position="233"/>
    </location>
    <ligand>
        <name>Mg(2+)</name>
        <dbReference type="ChEBI" id="CHEBI:18420"/>
    </ligand>
</feature>
<keyword evidence="8 14" id="KW-0456">Lyase</keyword>
<evidence type="ECO:0000313" key="15">
    <source>
        <dbReference type="Proteomes" id="UP000479335"/>
    </source>
</evidence>
<comment type="catalytic activity">
    <reaction evidence="1">
        <text>D-glucarate = 5-dehydro-4-deoxy-D-glucarate + H2O</text>
        <dbReference type="Rhea" id="RHEA:14573"/>
        <dbReference type="ChEBI" id="CHEBI:15377"/>
        <dbReference type="ChEBI" id="CHEBI:30612"/>
        <dbReference type="ChEBI" id="CHEBI:42819"/>
        <dbReference type="EC" id="4.2.1.40"/>
    </reaction>
</comment>
<sequence length="443" mass="48505">MNETPRITAMQIIPVAGRDSMLLNLSGAHSPYFTRNIVILTDSAGNTGVGEVPGGEKIRLALEDTRALLLDQPIGNYNALLNAARAALNGRDAGGRGLQTFDLRIAVHAITALEAALLDLVGKFLGVPVAALLGEGQQRKEVEMLGYLFYIGDRKATDLPYADTPADATDNWSRVRNEAALTPDAVVKLAEAAYERYGFNDFKLKGGVFRGEEEMEAVTALHERFPQARVTLDPNGGWLLKDAIRLCRDKGDVLAYAEDPCGAENGYSGREVMAEFRRATGLLTATNMVATDWREMRHAIQLQSVDIPLADPHFWTMQGSVRVAQMCHEWGLTWGSHSNNHFDVSLAMFTHVAAAAPGKITAIDTHWIWQDGQHLTKNPLQIKGGMVQVPTTPGLGVELDMDAIEAAHRLYNNMGLGARDDAVAMQFLIPGWKFNNKMPCMVR</sequence>
<dbReference type="SFLD" id="SFLDF00005">
    <property type="entry name" value="glucarate_dehydratase"/>
    <property type="match status" value="1"/>
</dbReference>
<accession>A0A6L8K9W1</accession>
<feature type="binding site" evidence="11">
    <location>
        <begin position="337"/>
        <end position="339"/>
    </location>
    <ligand>
        <name>substrate</name>
    </ligand>
</feature>
<feature type="active site" description="Proton acceptor" evidence="10">
    <location>
        <position position="205"/>
    </location>
</feature>
<feature type="binding site" evidence="11">
    <location>
        <begin position="233"/>
        <end position="235"/>
    </location>
    <ligand>
        <name>substrate</name>
    </ligand>
</feature>
<dbReference type="AlphaFoldDB" id="A0A6L8K9W1"/>
<evidence type="ECO:0000256" key="3">
    <source>
        <dbReference type="ARBA" id="ARBA00005183"/>
    </source>
</evidence>
<dbReference type="PANTHER" id="PTHR48080">
    <property type="entry name" value="D-GALACTONATE DEHYDRATASE-RELATED"/>
    <property type="match status" value="1"/>
</dbReference>
<evidence type="ECO:0000256" key="8">
    <source>
        <dbReference type="ARBA" id="ARBA00023239"/>
    </source>
</evidence>
<dbReference type="Pfam" id="PF02746">
    <property type="entry name" value="MR_MLE_N"/>
    <property type="match status" value="1"/>
</dbReference>
<evidence type="ECO:0000313" key="14">
    <source>
        <dbReference type="EMBL" id="MYM23880.1"/>
    </source>
</evidence>
<dbReference type="SFLD" id="SFLDS00001">
    <property type="entry name" value="Enolase"/>
    <property type="match status" value="1"/>
</dbReference>
<dbReference type="GO" id="GO:0000287">
    <property type="term" value="F:magnesium ion binding"/>
    <property type="evidence" value="ECO:0007669"/>
    <property type="project" value="UniProtKB-UniRule"/>
</dbReference>
<feature type="binding site" evidence="11">
    <location>
        <position position="29"/>
    </location>
    <ligand>
        <name>substrate</name>
    </ligand>
</feature>
<dbReference type="InterPro" id="IPR034593">
    <property type="entry name" value="DgoD-like"/>
</dbReference>
<feature type="domain" description="Mandelate racemase/muconate lactonizing enzyme C-terminal" evidence="13">
    <location>
        <begin position="183"/>
        <end position="283"/>
    </location>
</feature>
<feature type="binding site" evidence="12">
    <location>
        <position position="287"/>
    </location>
    <ligand>
        <name>Mg(2+)</name>
        <dbReference type="ChEBI" id="CHEBI:18420"/>
    </ligand>
</feature>
<keyword evidence="7 12" id="KW-0460">Magnesium</keyword>
<evidence type="ECO:0000256" key="12">
    <source>
        <dbReference type="PIRSR" id="PIRSR617653-3"/>
    </source>
</evidence>
<dbReference type="InterPro" id="IPR013342">
    <property type="entry name" value="Mandelate_racemase_C"/>
</dbReference>
<dbReference type="InterPro" id="IPR029017">
    <property type="entry name" value="Enolase-like_N"/>
</dbReference>
<feature type="binding site" evidence="11">
    <location>
        <position position="147"/>
    </location>
    <ligand>
        <name>substrate</name>
    </ligand>
</feature>
<evidence type="ECO:0000256" key="4">
    <source>
        <dbReference type="ARBA" id="ARBA00009938"/>
    </source>
</evidence>
<dbReference type="SFLD" id="SFLDG00055">
    <property type="entry name" value="glucarate_dehydratase"/>
    <property type="match status" value="1"/>
</dbReference>
<comment type="pathway">
    <text evidence="3">Carbohydrate acid metabolism; D-glucarate degradation; 2,5-dioxopentanoate from D-glucarate: step 1/2.</text>
</comment>
<gene>
    <name evidence="14" type="primary">gudD</name>
    <name evidence="14" type="ORF">GTP46_14600</name>
</gene>
<feature type="binding site" evidence="11">
    <location>
        <position position="366"/>
    </location>
    <ligand>
        <name>substrate</name>
    </ligand>
</feature>
<dbReference type="RefSeq" id="WP_161007358.1">
    <property type="nucleotide sequence ID" value="NZ_WWCN01000008.1"/>
</dbReference>
<dbReference type="GO" id="GO:0042838">
    <property type="term" value="P:D-glucarate catabolic process"/>
    <property type="evidence" value="ECO:0007669"/>
    <property type="project" value="UniProtKB-UniPathway"/>
</dbReference>
<dbReference type="InterPro" id="IPR029065">
    <property type="entry name" value="Enolase_C-like"/>
</dbReference>
<feature type="binding site" evidence="11">
    <location>
        <position position="203"/>
    </location>
    <ligand>
        <name>substrate</name>
    </ligand>
</feature>
<dbReference type="Proteomes" id="UP000479335">
    <property type="component" value="Unassembled WGS sequence"/>
</dbReference>
<dbReference type="GO" id="GO:0008872">
    <property type="term" value="F:glucarate dehydratase activity"/>
    <property type="evidence" value="ECO:0007669"/>
    <property type="project" value="UniProtKB-UniRule"/>
</dbReference>
<evidence type="ECO:0000256" key="7">
    <source>
        <dbReference type="ARBA" id="ARBA00022842"/>
    </source>
</evidence>
<evidence type="ECO:0000256" key="9">
    <source>
        <dbReference type="NCBIfam" id="TIGR03247"/>
    </source>
</evidence>
<keyword evidence="6 12" id="KW-0479">Metal-binding</keyword>
<evidence type="ECO:0000256" key="11">
    <source>
        <dbReference type="PIRSR" id="PIRSR617653-2"/>
    </source>
</evidence>
<feature type="active site" description="Proton acceptor" evidence="10">
    <location>
        <position position="337"/>
    </location>
</feature>
<reference evidence="14 15" key="1">
    <citation type="submission" date="2019-12" db="EMBL/GenBank/DDBJ databases">
        <title>Novel species isolated from a subtropical stream in China.</title>
        <authorList>
            <person name="Lu H."/>
        </authorList>
    </citation>
    <scope>NUCLEOTIDE SEQUENCE [LARGE SCALE GENOMIC DNA]</scope>
    <source>
        <strain evidence="14 15">FT135W</strain>
    </source>
</reference>
<name>A0A6L8K9W1_9BURK</name>